<dbReference type="PANTHER" id="PTHR14187">
    <property type="entry name" value="ALPHA KINASE/ELONGATION FACTOR 2 KINASE"/>
    <property type="match status" value="1"/>
</dbReference>
<protein>
    <recommendedName>
        <fullName evidence="5">Hsp70 protein</fullName>
    </recommendedName>
</protein>
<evidence type="ECO:0000313" key="3">
    <source>
        <dbReference type="EMBL" id="CZR64187.1"/>
    </source>
</evidence>
<keyword evidence="2" id="KW-0067">ATP-binding</keyword>
<dbReference type="EMBL" id="FJOG01000026">
    <property type="protein sequence ID" value="CZR64187.1"/>
    <property type="molecule type" value="Genomic_DNA"/>
</dbReference>
<dbReference type="Gene3D" id="3.90.640.10">
    <property type="entry name" value="Actin, Chain A, domain 4"/>
    <property type="match status" value="1"/>
</dbReference>
<dbReference type="Pfam" id="PF00012">
    <property type="entry name" value="HSP70"/>
    <property type="match status" value="1"/>
</dbReference>
<dbReference type="InterPro" id="IPR013126">
    <property type="entry name" value="Hsp_70_fam"/>
</dbReference>
<proteinExistence type="predicted"/>
<dbReference type="AlphaFoldDB" id="A0A1L7XGV9"/>
<dbReference type="SUPFAM" id="SSF53067">
    <property type="entry name" value="Actin-like ATPase domain"/>
    <property type="match status" value="2"/>
</dbReference>
<dbReference type="PANTHER" id="PTHR14187:SF82">
    <property type="entry name" value="FAMILY CHAPERONE, PUTATIVE (AFU_ORTHOLOGUE AFUA_7G08575)-RELATED"/>
    <property type="match status" value="1"/>
</dbReference>
<dbReference type="GO" id="GO:0140662">
    <property type="term" value="F:ATP-dependent protein folding chaperone"/>
    <property type="evidence" value="ECO:0007669"/>
    <property type="project" value="InterPro"/>
</dbReference>
<evidence type="ECO:0000256" key="2">
    <source>
        <dbReference type="ARBA" id="ARBA00022840"/>
    </source>
</evidence>
<reference evidence="3 4" key="1">
    <citation type="submission" date="2016-03" db="EMBL/GenBank/DDBJ databases">
        <authorList>
            <person name="Ploux O."/>
        </authorList>
    </citation>
    <scope>NUCLEOTIDE SEQUENCE [LARGE SCALE GENOMIC DNA]</scope>
    <source>
        <strain evidence="3 4">UAMH 11012</strain>
    </source>
</reference>
<evidence type="ECO:0000313" key="4">
    <source>
        <dbReference type="Proteomes" id="UP000184330"/>
    </source>
</evidence>
<keyword evidence="1" id="KW-0547">Nucleotide-binding</keyword>
<name>A0A1L7XGV9_9HELO</name>
<dbReference type="GO" id="GO:0005524">
    <property type="term" value="F:ATP binding"/>
    <property type="evidence" value="ECO:0007669"/>
    <property type="project" value="UniProtKB-KW"/>
</dbReference>
<dbReference type="CDD" id="cd10170">
    <property type="entry name" value="ASKHA_NBD_HSP70"/>
    <property type="match status" value="1"/>
</dbReference>
<evidence type="ECO:0000256" key="1">
    <source>
        <dbReference type="ARBA" id="ARBA00022741"/>
    </source>
</evidence>
<dbReference type="STRING" id="576137.A0A1L7XGV9"/>
<organism evidence="3 4">
    <name type="scientific">Phialocephala subalpina</name>
    <dbReference type="NCBI Taxonomy" id="576137"/>
    <lineage>
        <taxon>Eukaryota</taxon>
        <taxon>Fungi</taxon>
        <taxon>Dikarya</taxon>
        <taxon>Ascomycota</taxon>
        <taxon>Pezizomycotina</taxon>
        <taxon>Leotiomycetes</taxon>
        <taxon>Helotiales</taxon>
        <taxon>Mollisiaceae</taxon>
        <taxon>Phialocephala</taxon>
        <taxon>Phialocephala fortinii species complex</taxon>
    </lineage>
</organism>
<dbReference type="Gene3D" id="3.30.420.40">
    <property type="match status" value="2"/>
</dbReference>
<accession>A0A1L7XGV9</accession>
<gene>
    <name evidence="3" type="ORF">PAC_14084</name>
</gene>
<dbReference type="Proteomes" id="UP000184330">
    <property type="component" value="Unassembled WGS sequence"/>
</dbReference>
<dbReference type="InterPro" id="IPR043129">
    <property type="entry name" value="ATPase_NBD"/>
</dbReference>
<dbReference type="OrthoDB" id="2963168at2759"/>
<evidence type="ECO:0008006" key="5">
    <source>
        <dbReference type="Google" id="ProtNLM"/>
    </source>
</evidence>
<keyword evidence="4" id="KW-1185">Reference proteome</keyword>
<sequence length="645" mass="73524">MSPKVSYQNASQDVGSSVGSSRLVIAVDYGTTFTGVAFAAPRSDYASLDDLEVVEDWGPQMKLSSKIPSVYSYSPSSNPLDQQWGASISEDAVTMVNTKMELDVQDNKVDELELILQVLEGTCNLDFENVKKSRGYPEYTWKDPEEIVTDYLTKVFQYLNDSFEFLGTHLRSKIAVDIVITVPVKWSYRAKNSTLRAIKKAGFNEQTFPNLTDIIMVTEPEAAAIYTARHLKEDKKTEFLKLGECFVLCDAGGGTVDCVSYKVTQLEPTLELEEITIATSAKCGSSYIDQNFKRWLNRIVGDRHYRILDPRSAGQQIGAHTMEGRYMRQVVKRFDEKKRLFSNKANEIHFDLPNPLNALNIAGRITQGNLKITHDEMKQMFDPCIDRVVELIQGQIQQVERTKNRVKNVFLVGGFGESPYLQEELKKSLTLRKIVMRRPDKQKASDNARWTAVVQGAVIYGIEKSQHKNVTFMQTSPRSYGIVLNEMYSVHKYSRADKYTDAVTNNVMAHKQITYLIKRGDLVLSDEKRESDKEFMFPFSDTDDRKFKLPIYEYPDDDDDAPERFETGQNELVQVAVLNCDLSAIPINDFDRFQNPTSKRPYYVAYLVCRIIMSGTSIEVEIHWNKRIICSTKIRDIESMSIRGA</sequence>